<protein>
    <submittedName>
        <fullName evidence="2">ANK_REP_REGION domain-containing protein</fullName>
    </submittedName>
</protein>
<organism evidence="1 2">
    <name type="scientific">Parascaris equorum</name>
    <name type="common">Equine roundworm</name>
    <dbReference type="NCBI Taxonomy" id="6256"/>
    <lineage>
        <taxon>Eukaryota</taxon>
        <taxon>Metazoa</taxon>
        <taxon>Ecdysozoa</taxon>
        <taxon>Nematoda</taxon>
        <taxon>Chromadorea</taxon>
        <taxon>Rhabditida</taxon>
        <taxon>Spirurina</taxon>
        <taxon>Ascaridomorpha</taxon>
        <taxon>Ascaridoidea</taxon>
        <taxon>Ascarididae</taxon>
        <taxon>Parascaris</taxon>
    </lineage>
</organism>
<dbReference type="Proteomes" id="UP000887564">
    <property type="component" value="Unplaced"/>
</dbReference>
<evidence type="ECO:0000313" key="2">
    <source>
        <dbReference type="WBParaSite" id="PEQ_0001109601-mRNA-1"/>
    </source>
</evidence>
<accession>A0A914SAC9</accession>
<reference evidence="2" key="1">
    <citation type="submission" date="2022-11" db="UniProtKB">
        <authorList>
            <consortium name="WormBaseParasite"/>
        </authorList>
    </citation>
    <scope>IDENTIFICATION</scope>
</reference>
<dbReference type="AlphaFoldDB" id="A0A914SAC9"/>
<sequence>MNLKFGIENVAKSHITPDHGTNKKLSPIAEAAVFSPKIRSLLEDYGSRRFYEFLELSHPSSVKNILQKRVIHRQILLNKKSRGSPIFCSLLSIYPLFSQQFSAIRHGNDQQMFQILLRNSLRRYTPIERTGCPLHTAAMMGNSIMTRTLLEGGMFWVDEEDSKGFLMGYLII</sequence>
<name>A0A914SAC9_PAREQ</name>
<proteinExistence type="predicted"/>
<dbReference type="WBParaSite" id="PEQ_0001109601-mRNA-1">
    <property type="protein sequence ID" value="PEQ_0001109601-mRNA-1"/>
    <property type="gene ID" value="PEQ_0001109601"/>
</dbReference>
<keyword evidence="1" id="KW-1185">Reference proteome</keyword>
<evidence type="ECO:0000313" key="1">
    <source>
        <dbReference type="Proteomes" id="UP000887564"/>
    </source>
</evidence>